<accession>A0A4R6RBW8</accession>
<organism evidence="1 2">
    <name type="scientific">Oharaeibacter diazotrophicus</name>
    <dbReference type="NCBI Taxonomy" id="1920512"/>
    <lineage>
        <taxon>Bacteria</taxon>
        <taxon>Pseudomonadati</taxon>
        <taxon>Pseudomonadota</taxon>
        <taxon>Alphaproteobacteria</taxon>
        <taxon>Hyphomicrobiales</taxon>
        <taxon>Pleomorphomonadaceae</taxon>
        <taxon>Oharaeibacter</taxon>
    </lineage>
</organism>
<protein>
    <submittedName>
        <fullName evidence="1">Coenzyme PQQ synthesis protein D (PqqD)</fullName>
    </submittedName>
</protein>
<evidence type="ECO:0000313" key="2">
    <source>
        <dbReference type="Proteomes" id="UP000294547"/>
    </source>
</evidence>
<sequence length="96" mass="10431">MTPSLPSDALMTRSTDVLTTELDGSLLMLNITRGEYHGLNAVAARIWALLEQPTSRTALVATLVDEYEVTPDECAAAVDDFLTQLHERNLLTLSAA</sequence>
<name>A0A4R6RBW8_9HYPH</name>
<comment type="caution">
    <text evidence="1">The sequence shown here is derived from an EMBL/GenBank/DDBJ whole genome shotgun (WGS) entry which is preliminary data.</text>
</comment>
<dbReference type="OrthoDB" id="1495225at2"/>
<reference evidence="1 2" key="1">
    <citation type="submission" date="2019-03" db="EMBL/GenBank/DDBJ databases">
        <title>Genomic Encyclopedia of Type Strains, Phase IV (KMG-IV): sequencing the most valuable type-strain genomes for metagenomic binning, comparative biology and taxonomic classification.</title>
        <authorList>
            <person name="Goeker M."/>
        </authorList>
    </citation>
    <scope>NUCLEOTIDE SEQUENCE [LARGE SCALE GENOMIC DNA]</scope>
    <source>
        <strain evidence="1 2">DSM 102969</strain>
    </source>
</reference>
<dbReference type="RefSeq" id="WP_126537888.1">
    <property type="nucleotide sequence ID" value="NZ_BSPM01000009.1"/>
</dbReference>
<dbReference type="Proteomes" id="UP000294547">
    <property type="component" value="Unassembled WGS sequence"/>
</dbReference>
<dbReference type="Pfam" id="PF05402">
    <property type="entry name" value="PqqD"/>
    <property type="match status" value="1"/>
</dbReference>
<dbReference type="EMBL" id="SNXY01000009">
    <property type="protein sequence ID" value="TDP83167.1"/>
    <property type="molecule type" value="Genomic_DNA"/>
</dbReference>
<proteinExistence type="predicted"/>
<dbReference type="InterPro" id="IPR041881">
    <property type="entry name" value="PqqD_sf"/>
</dbReference>
<keyword evidence="2" id="KW-1185">Reference proteome</keyword>
<dbReference type="InterPro" id="IPR008792">
    <property type="entry name" value="PQQD"/>
</dbReference>
<dbReference type="Gene3D" id="1.10.10.1150">
    <property type="entry name" value="Coenzyme PQQ synthesis protein D (PqqD)"/>
    <property type="match status" value="1"/>
</dbReference>
<dbReference type="AlphaFoldDB" id="A0A4R6RBW8"/>
<gene>
    <name evidence="1" type="ORF">EDD54_3123</name>
</gene>
<evidence type="ECO:0000313" key="1">
    <source>
        <dbReference type="EMBL" id="TDP83167.1"/>
    </source>
</evidence>